<evidence type="ECO:0000313" key="5">
    <source>
        <dbReference type="EMBL" id="KAG7470597.1"/>
    </source>
</evidence>
<name>A0A9D3PZW2_MEGAT</name>
<comment type="caution">
    <text evidence="5">The sequence shown here is derived from an EMBL/GenBank/DDBJ whole genome shotgun (WGS) entry which is preliminary data.</text>
</comment>
<protein>
    <recommendedName>
        <fullName evidence="4">C-type lectin domain-containing protein</fullName>
    </recommendedName>
</protein>
<dbReference type="InterPro" id="IPR016187">
    <property type="entry name" value="CTDL_fold"/>
</dbReference>
<proteinExistence type="predicted"/>
<dbReference type="PROSITE" id="PS50041">
    <property type="entry name" value="C_TYPE_LECTIN_2"/>
    <property type="match status" value="1"/>
</dbReference>
<dbReference type="SMART" id="SM00034">
    <property type="entry name" value="CLECT"/>
    <property type="match status" value="1"/>
</dbReference>
<keyword evidence="3" id="KW-0812">Transmembrane</keyword>
<evidence type="ECO:0000259" key="4">
    <source>
        <dbReference type="PROSITE" id="PS50041"/>
    </source>
</evidence>
<dbReference type="EMBL" id="JAFDVH010000009">
    <property type="protein sequence ID" value="KAG7470597.1"/>
    <property type="molecule type" value="Genomic_DNA"/>
</dbReference>
<dbReference type="InterPro" id="IPR033989">
    <property type="entry name" value="CD209-like_CTLD"/>
</dbReference>
<dbReference type="CDD" id="cd03590">
    <property type="entry name" value="CLECT_DC-SIGN_like"/>
    <property type="match status" value="1"/>
</dbReference>
<dbReference type="AlphaFoldDB" id="A0A9D3PZW2"/>
<dbReference type="GO" id="GO:0005886">
    <property type="term" value="C:plasma membrane"/>
    <property type="evidence" value="ECO:0007669"/>
    <property type="project" value="UniProtKB-SubCell"/>
</dbReference>
<dbReference type="OrthoDB" id="6337382at2759"/>
<accession>A0A9D3PZW2</accession>
<organism evidence="5 6">
    <name type="scientific">Megalops atlanticus</name>
    <name type="common">Tarpon</name>
    <name type="synonym">Clupea gigantea</name>
    <dbReference type="NCBI Taxonomy" id="7932"/>
    <lineage>
        <taxon>Eukaryota</taxon>
        <taxon>Metazoa</taxon>
        <taxon>Chordata</taxon>
        <taxon>Craniata</taxon>
        <taxon>Vertebrata</taxon>
        <taxon>Euteleostomi</taxon>
        <taxon>Actinopterygii</taxon>
        <taxon>Neopterygii</taxon>
        <taxon>Teleostei</taxon>
        <taxon>Elopiformes</taxon>
        <taxon>Megalopidae</taxon>
        <taxon>Megalops</taxon>
    </lineage>
</organism>
<reference evidence="5" key="1">
    <citation type="submission" date="2021-01" db="EMBL/GenBank/DDBJ databases">
        <authorList>
            <person name="Zahm M."/>
            <person name="Roques C."/>
            <person name="Cabau C."/>
            <person name="Klopp C."/>
            <person name="Donnadieu C."/>
            <person name="Jouanno E."/>
            <person name="Lampietro C."/>
            <person name="Louis A."/>
            <person name="Herpin A."/>
            <person name="Echchiki A."/>
            <person name="Berthelot C."/>
            <person name="Parey E."/>
            <person name="Roest-Crollius H."/>
            <person name="Braasch I."/>
            <person name="Postlethwait J."/>
            <person name="Bobe J."/>
            <person name="Montfort J."/>
            <person name="Bouchez O."/>
            <person name="Begum T."/>
            <person name="Mejri S."/>
            <person name="Adams A."/>
            <person name="Chen W.-J."/>
            <person name="Guiguen Y."/>
        </authorList>
    </citation>
    <scope>NUCLEOTIDE SEQUENCE</scope>
    <source>
        <strain evidence="5">YG-15Mar2019-1</strain>
        <tissue evidence="5">Brain</tissue>
    </source>
</reference>
<dbReference type="PANTHER" id="PTHR45710">
    <property type="entry name" value="C-TYPE LECTIN DOMAIN-CONTAINING PROTEIN 180"/>
    <property type="match status" value="1"/>
</dbReference>
<dbReference type="Gene3D" id="3.10.100.10">
    <property type="entry name" value="Mannose-Binding Protein A, subunit A"/>
    <property type="match status" value="1"/>
</dbReference>
<feature type="domain" description="C-type lectin" evidence="4">
    <location>
        <begin position="156"/>
        <end position="274"/>
    </location>
</feature>
<evidence type="ECO:0000256" key="1">
    <source>
        <dbReference type="ARBA" id="ARBA00004401"/>
    </source>
</evidence>
<keyword evidence="3" id="KW-0472">Membrane</keyword>
<evidence type="ECO:0000256" key="3">
    <source>
        <dbReference type="SAM" id="Phobius"/>
    </source>
</evidence>
<dbReference type="Pfam" id="PF00059">
    <property type="entry name" value="Lectin_C"/>
    <property type="match status" value="1"/>
</dbReference>
<keyword evidence="2" id="KW-0430">Lectin</keyword>
<sequence>MCTPAVSKDSEGIYTGLTYPDRDVYSTIGQISHKSLRAQDTVMPVSSEKARKGSHPYRVAAVCLGFLCALLLAAIIGLCVHYNSVSENGSLSQNCSVMERDLQQLTANYSTLTKVKDQLQRDYNLMLQKSPFLDQYCTFVSQKTMCRPCPQGWKQFGSKCYYFSTERHNWMDSRSSCLKQGADLVIVESEEEQEFINKHTAESLYWIGLSDSETEGTWLWVDRTPLQKGFWQSGEPDNSYRPDRSDPADCVVNVCHEKVWTDTSCHLLWMFICETEALLLTHADMH</sequence>
<feature type="transmembrane region" description="Helical" evidence="3">
    <location>
        <begin position="59"/>
        <end position="83"/>
    </location>
</feature>
<evidence type="ECO:0000313" key="6">
    <source>
        <dbReference type="Proteomes" id="UP001046870"/>
    </source>
</evidence>
<dbReference type="InterPro" id="IPR016186">
    <property type="entry name" value="C-type_lectin-like/link_sf"/>
</dbReference>
<dbReference type="InterPro" id="IPR001304">
    <property type="entry name" value="C-type_lectin-like"/>
</dbReference>
<evidence type="ECO:0000256" key="2">
    <source>
        <dbReference type="ARBA" id="ARBA00022734"/>
    </source>
</evidence>
<dbReference type="Proteomes" id="UP001046870">
    <property type="component" value="Chromosome 9"/>
</dbReference>
<dbReference type="SUPFAM" id="SSF56436">
    <property type="entry name" value="C-type lectin-like"/>
    <property type="match status" value="1"/>
</dbReference>
<keyword evidence="3" id="KW-1133">Transmembrane helix</keyword>
<dbReference type="GO" id="GO:0030246">
    <property type="term" value="F:carbohydrate binding"/>
    <property type="evidence" value="ECO:0007669"/>
    <property type="project" value="UniProtKB-KW"/>
</dbReference>
<keyword evidence="6" id="KW-1185">Reference proteome</keyword>
<gene>
    <name evidence="5" type="ORF">MATL_G00115550</name>
</gene>
<comment type="subcellular location">
    <subcellularLocation>
        <location evidence="1">Cell membrane</location>
        <topology evidence="1">Single-pass type II membrane protein</topology>
    </subcellularLocation>
</comment>
<dbReference type="InterPro" id="IPR050828">
    <property type="entry name" value="C-type_lectin/matrix_domain"/>
</dbReference>
<dbReference type="PANTHER" id="PTHR45710:SF8">
    <property type="entry name" value="RERATING FAMILY MEMBER 4"/>
    <property type="match status" value="1"/>
</dbReference>